<proteinExistence type="predicted"/>
<name>A0A2H1H4L9_ZYMTR</name>
<evidence type="ECO:0000313" key="2">
    <source>
        <dbReference type="EMBL" id="SMR60752.1"/>
    </source>
</evidence>
<sequence>MKSTQTLLGVLAAALTIGAVSARCPLHIVALEEPRAVCRWYASMTVGATDVITTARAMPVIGAREGRSAISVHMESPCVRIASETVYPVLSIPTAV</sequence>
<dbReference type="Proteomes" id="UP000245764">
    <property type="component" value="Chromosome 12"/>
</dbReference>
<gene>
    <name evidence="2" type="ORF">ZT1E4_G10717</name>
</gene>
<keyword evidence="1" id="KW-0732">Signal</keyword>
<reference evidence="3" key="1">
    <citation type="submission" date="2017-05" db="EMBL/GenBank/DDBJ databases">
        <authorList>
            <person name="Song R."/>
            <person name="Chenine A.L."/>
            <person name="Ruprecht R.M."/>
        </authorList>
    </citation>
    <scope>NUCLEOTIDE SEQUENCE [LARGE SCALE GENOMIC DNA]</scope>
</reference>
<accession>A0A2H1H4L9</accession>
<dbReference type="EMBL" id="LT854264">
    <property type="protein sequence ID" value="SMR60752.1"/>
    <property type="molecule type" value="Genomic_DNA"/>
</dbReference>
<dbReference type="AlphaFoldDB" id="A0A2H1H4L9"/>
<feature type="signal peptide" evidence="1">
    <location>
        <begin position="1"/>
        <end position="22"/>
    </location>
</feature>
<organism evidence="2 3">
    <name type="scientific">Zymoseptoria tritici ST99CH_1E4</name>
    <dbReference type="NCBI Taxonomy" id="1276532"/>
    <lineage>
        <taxon>Eukaryota</taxon>
        <taxon>Fungi</taxon>
        <taxon>Dikarya</taxon>
        <taxon>Ascomycota</taxon>
        <taxon>Pezizomycotina</taxon>
        <taxon>Dothideomycetes</taxon>
        <taxon>Dothideomycetidae</taxon>
        <taxon>Mycosphaerellales</taxon>
        <taxon>Mycosphaerellaceae</taxon>
        <taxon>Zymoseptoria</taxon>
    </lineage>
</organism>
<evidence type="ECO:0000313" key="3">
    <source>
        <dbReference type="Proteomes" id="UP000245764"/>
    </source>
</evidence>
<feature type="chain" id="PRO_5013897293" evidence="1">
    <location>
        <begin position="23"/>
        <end position="96"/>
    </location>
</feature>
<protein>
    <submittedName>
        <fullName evidence="2">Uncharacterized protein</fullName>
    </submittedName>
</protein>
<evidence type="ECO:0000256" key="1">
    <source>
        <dbReference type="SAM" id="SignalP"/>
    </source>
</evidence>